<keyword evidence="2" id="KW-1185">Reference proteome</keyword>
<evidence type="ECO:0000313" key="1">
    <source>
        <dbReference type="EMBL" id="KYM99590.1"/>
    </source>
</evidence>
<evidence type="ECO:0000313" key="2">
    <source>
        <dbReference type="Proteomes" id="UP000078542"/>
    </source>
</evidence>
<dbReference type="AlphaFoldDB" id="A0A151IFB6"/>
<dbReference type="Proteomes" id="UP000078542">
    <property type="component" value="Unassembled WGS sequence"/>
</dbReference>
<sequence>MRSGQLGKPGHGMGREIYKFSYRRLHPWDFRLMGCAGYRYEVSRSSSFPERNRRNQVFDPINPTGSDWPRLILLCTTVRALFFLPSASTADRGCILLLASPGSNFKLFDILSYFPDEALLFGILLVGGNEKDGWRRGRGRLAGPTATARAARIPGILVFSAERAAAHPTAAKNYAALVCLVCASADNLNGLEKRPRRNSSWVSSSDIYGQHIHAVALSEHMLPVSASFGVVFIHPFIREAAWRGAFRRRISPTSSFASFDRSTATEVETSNCESSRLVNVIVITHVHPTISTLAVALRRAFRTKLANSRLHDLPAISTLPSLRHATNNETLTRYYRELVIRNNSL</sequence>
<reference evidence="1 2" key="1">
    <citation type="submission" date="2016-03" db="EMBL/GenBank/DDBJ databases">
        <title>Cyphomyrmex costatus WGS genome.</title>
        <authorList>
            <person name="Nygaard S."/>
            <person name="Hu H."/>
            <person name="Boomsma J."/>
            <person name="Zhang G."/>
        </authorList>
    </citation>
    <scope>NUCLEOTIDE SEQUENCE [LARGE SCALE GENOMIC DNA]</scope>
    <source>
        <strain evidence="1">MS0001</strain>
        <tissue evidence="1">Whole body</tissue>
    </source>
</reference>
<organism evidence="1 2">
    <name type="scientific">Cyphomyrmex costatus</name>
    <dbReference type="NCBI Taxonomy" id="456900"/>
    <lineage>
        <taxon>Eukaryota</taxon>
        <taxon>Metazoa</taxon>
        <taxon>Ecdysozoa</taxon>
        <taxon>Arthropoda</taxon>
        <taxon>Hexapoda</taxon>
        <taxon>Insecta</taxon>
        <taxon>Pterygota</taxon>
        <taxon>Neoptera</taxon>
        <taxon>Endopterygota</taxon>
        <taxon>Hymenoptera</taxon>
        <taxon>Apocrita</taxon>
        <taxon>Aculeata</taxon>
        <taxon>Formicoidea</taxon>
        <taxon>Formicidae</taxon>
        <taxon>Myrmicinae</taxon>
        <taxon>Cyphomyrmex</taxon>
    </lineage>
</organism>
<accession>A0A151IFB6</accession>
<dbReference type="EMBL" id="KQ977799">
    <property type="protein sequence ID" value="KYM99590.1"/>
    <property type="molecule type" value="Genomic_DNA"/>
</dbReference>
<gene>
    <name evidence="1" type="ORF">ALC62_09649</name>
</gene>
<proteinExistence type="predicted"/>
<name>A0A151IFB6_9HYME</name>
<protein>
    <submittedName>
        <fullName evidence="1">Uncharacterized protein</fullName>
    </submittedName>
</protein>